<gene>
    <name evidence="2" type="ORF">TTHERM_00305450</name>
</gene>
<evidence type="ECO:0000313" key="3">
    <source>
        <dbReference type="Proteomes" id="UP000009168"/>
    </source>
</evidence>
<evidence type="ECO:0000256" key="1">
    <source>
        <dbReference type="SAM" id="MobiDB-lite"/>
    </source>
</evidence>
<dbReference type="AlphaFoldDB" id="I7LW38"/>
<protein>
    <submittedName>
        <fullName evidence="2">Uncharacterized protein</fullName>
    </submittedName>
</protein>
<dbReference type="RefSeq" id="XP_001021022.1">
    <property type="nucleotide sequence ID" value="XM_001021022.2"/>
</dbReference>
<evidence type="ECO:0000313" key="2">
    <source>
        <dbReference type="EMBL" id="EAS00777.1"/>
    </source>
</evidence>
<dbReference type="GeneID" id="7829313"/>
<keyword evidence="3" id="KW-1185">Reference proteome</keyword>
<name>I7LW38_TETTS</name>
<dbReference type="HOGENOM" id="CLU_479423_0_0_1"/>
<feature type="region of interest" description="Disordered" evidence="1">
    <location>
        <begin position="76"/>
        <end position="100"/>
    </location>
</feature>
<dbReference type="InParanoid" id="I7LW38"/>
<organism evidence="2 3">
    <name type="scientific">Tetrahymena thermophila (strain SB210)</name>
    <dbReference type="NCBI Taxonomy" id="312017"/>
    <lineage>
        <taxon>Eukaryota</taxon>
        <taxon>Sar</taxon>
        <taxon>Alveolata</taxon>
        <taxon>Ciliophora</taxon>
        <taxon>Intramacronucleata</taxon>
        <taxon>Oligohymenophorea</taxon>
        <taxon>Hymenostomatida</taxon>
        <taxon>Tetrahymenina</taxon>
        <taxon>Tetrahymenidae</taxon>
        <taxon>Tetrahymena</taxon>
    </lineage>
</organism>
<feature type="compositionally biased region" description="Polar residues" evidence="1">
    <location>
        <begin position="90"/>
        <end position="100"/>
    </location>
</feature>
<reference evidence="3" key="1">
    <citation type="journal article" date="2006" name="PLoS Biol.">
        <title>Macronuclear genome sequence of the ciliate Tetrahymena thermophila, a model eukaryote.</title>
        <authorList>
            <person name="Eisen J.A."/>
            <person name="Coyne R.S."/>
            <person name="Wu M."/>
            <person name="Wu D."/>
            <person name="Thiagarajan M."/>
            <person name="Wortman J.R."/>
            <person name="Badger J.H."/>
            <person name="Ren Q."/>
            <person name="Amedeo P."/>
            <person name="Jones K.M."/>
            <person name="Tallon L.J."/>
            <person name="Delcher A.L."/>
            <person name="Salzberg S.L."/>
            <person name="Silva J.C."/>
            <person name="Haas B.J."/>
            <person name="Majoros W.H."/>
            <person name="Farzad M."/>
            <person name="Carlton J.M."/>
            <person name="Smith R.K. Jr."/>
            <person name="Garg J."/>
            <person name="Pearlman R.E."/>
            <person name="Karrer K.M."/>
            <person name="Sun L."/>
            <person name="Manning G."/>
            <person name="Elde N.C."/>
            <person name="Turkewitz A.P."/>
            <person name="Asai D.J."/>
            <person name="Wilkes D.E."/>
            <person name="Wang Y."/>
            <person name="Cai H."/>
            <person name="Collins K."/>
            <person name="Stewart B.A."/>
            <person name="Lee S.R."/>
            <person name="Wilamowska K."/>
            <person name="Weinberg Z."/>
            <person name="Ruzzo W.L."/>
            <person name="Wloga D."/>
            <person name="Gaertig J."/>
            <person name="Frankel J."/>
            <person name="Tsao C.-C."/>
            <person name="Gorovsky M.A."/>
            <person name="Keeling P.J."/>
            <person name="Waller R.F."/>
            <person name="Patron N.J."/>
            <person name="Cherry J.M."/>
            <person name="Stover N.A."/>
            <person name="Krieger C.J."/>
            <person name="del Toro C."/>
            <person name="Ryder H.F."/>
            <person name="Williamson S.C."/>
            <person name="Barbeau R.A."/>
            <person name="Hamilton E.P."/>
            <person name="Orias E."/>
        </authorList>
    </citation>
    <scope>NUCLEOTIDE SEQUENCE [LARGE SCALE GENOMIC DNA]</scope>
    <source>
        <strain evidence="3">SB210</strain>
    </source>
</reference>
<accession>I7LW38</accession>
<sequence>MKKVLFEEIKKSLTNPSPLNQMDTVIHIKKINQKKQIDAKSVIKSSELAQELVEYYKMQQNDRNDDSLHLNQQFYNSPKARQKTEEYSIRSKTPCSIPSNNDSLQKTGYLYQKELQNSSLLEQNGKNINALQNQHIFFDVGINYCQKRDQEASQQQRKQVIIRKKNQTNHKNQILNALAQNRLNTCQSRVRAESVNMIFENNLLGTFQKGNQRCQTSQHDERAGEIEQLIMPNFENSILANNFNNMTCKTRQLFDKYPCKQNEWSPQKKPYNYFIKNHLKKAQAQVQKSSFIDLQGIQCLSQEYIQKNDSQLKQSQQLSEEKQQNKMYYDRFKRMSQPDMSKQKESEIFIEEYLKTIKIQNRFNPSKQIQQASQDIQIQESQNRPVSRIHTSISPEKQRTESPLTKKITNLKRNNQIKHSTVLSQRNSVAFENYNSALFTNSQDFETHDFDDGIMNLNQNKKRKQSANKINNNSLNNSLILSQQTHNQNQQHSSSIQINFPQKLQKYTSLDQGEQPINSIFYGSQMRYQQIRYNQNSISKIQNKQNFLQNTKKNNQNQLQYVTPHLVKL</sequence>
<dbReference type="Proteomes" id="UP000009168">
    <property type="component" value="Unassembled WGS sequence"/>
</dbReference>
<dbReference type="KEGG" id="tet:TTHERM_00305450"/>
<proteinExistence type="predicted"/>
<dbReference type="EMBL" id="GG662608">
    <property type="protein sequence ID" value="EAS00777.1"/>
    <property type="molecule type" value="Genomic_DNA"/>
</dbReference>